<comment type="caution">
    <text evidence="4">The sequence shown here is derived from an EMBL/GenBank/DDBJ whole genome shotgun (WGS) entry which is preliminary data.</text>
</comment>
<dbReference type="Pfam" id="PF01980">
    <property type="entry name" value="TrmO_N"/>
    <property type="match status" value="1"/>
</dbReference>
<dbReference type="PANTHER" id="PTHR12818">
    <property type="entry name" value="TRNA (ADENINE(37)-N6)-METHYLTRANSFERASE"/>
    <property type="match status" value="1"/>
</dbReference>
<proteinExistence type="inferred from homology"/>
<organism evidence="4">
    <name type="scientific">marine sediment metagenome</name>
    <dbReference type="NCBI Taxonomy" id="412755"/>
    <lineage>
        <taxon>unclassified sequences</taxon>
        <taxon>metagenomes</taxon>
        <taxon>ecological metagenomes</taxon>
    </lineage>
</organism>
<reference evidence="4" key="1">
    <citation type="journal article" date="2014" name="Front. Microbiol.">
        <title>High frequency of phylogenetically diverse reductive dehalogenase-homologous genes in deep subseafloor sedimentary metagenomes.</title>
        <authorList>
            <person name="Kawai M."/>
            <person name="Futagami T."/>
            <person name="Toyoda A."/>
            <person name="Takaki Y."/>
            <person name="Nishi S."/>
            <person name="Hori S."/>
            <person name="Arai W."/>
            <person name="Tsubouchi T."/>
            <person name="Morono Y."/>
            <person name="Uchiyama I."/>
            <person name="Ito T."/>
            <person name="Fujiyama A."/>
            <person name="Inagaki F."/>
            <person name="Takami H."/>
        </authorList>
    </citation>
    <scope>NUCLEOTIDE SEQUENCE</scope>
    <source>
        <strain evidence="4">Expedition CK06-06</strain>
    </source>
</reference>
<dbReference type="EMBL" id="BART01006615">
    <property type="protein sequence ID" value="GAG66770.1"/>
    <property type="molecule type" value="Genomic_DNA"/>
</dbReference>
<dbReference type="CDD" id="cd09281">
    <property type="entry name" value="UPF0066"/>
    <property type="match status" value="1"/>
</dbReference>
<dbReference type="InterPro" id="IPR036413">
    <property type="entry name" value="YaeB-like_sf"/>
</dbReference>
<dbReference type="InterPro" id="IPR036414">
    <property type="entry name" value="YaeB_N_sf"/>
</dbReference>
<name>X0ZB50_9ZZZZ</name>
<feature type="domain" description="TsaA-like" evidence="3">
    <location>
        <begin position="9"/>
        <end position="137"/>
    </location>
</feature>
<dbReference type="SUPFAM" id="SSF118196">
    <property type="entry name" value="YaeB-like"/>
    <property type="match status" value="1"/>
</dbReference>
<dbReference type="Gene3D" id="2.40.30.70">
    <property type="entry name" value="YaeB-like"/>
    <property type="match status" value="1"/>
</dbReference>
<dbReference type="PROSITE" id="PS51668">
    <property type="entry name" value="TSAA_2"/>
    <property type="match status" value="1"/>
</dbReference>
<dbReference type="PANTHER" id="PTHR12818:SF0">
    <property type="entry name" value="TRNA (ADENINE(37)-N6)-METHYLTRANSFERASE"/>
    <property type="match status" value="1"/>
</dbReference>
<sequence length="149" mass="17042">MLFMREIDINPIGFVKNNEKEPRFGSFSNVITEIEVDEKFTDALNGIDDYSHVIIVFWMDKVKESVITHRPQGNPEVPVIGIFACRCPQRPNPIAITTVKLIERNGNKIKVNGLDILDGTPVIDIKPYWPIYDKVHEGIIPDWVNKLDL</sequence>
<evidence type="ECO:0000313" key="4">
    <source>
        <dbReference type="EMBL" id="GAG66770.1"/>
    </source>
</evidence>
<keyword evidence="1" id="KW-0949">S-adenosyl-L-methionine</keyword>
<evidence type="ECO:0000259" key="3">
    <source>
        <dbReference type="PROSITE" id="PS51668"/>
    </source>
</evidence>
<gene>
    <name evidence="4" type="ORF">S01H4_15094</name>
</gene>
<dbReference type="InterPro" id="IPR040372">
    <property type="entry name" value="YaeB-like"/>
</dbReference>
<protein>
    <recommendedName>
        <fullName evidence="3">TsaA-like domain-containing protein</fullName>
    </recommendedName>
</protein>
<evidence type="ECO:0000256" key="1">
    <source>
        <dbReference type="ARBA" id="ARBA00022691"/>
    </source>
</evidence>
<dbReference type="NCBIfam" id="TIGR00104">
    <property type="entry name" value="tRNA_TsaA"/>
    <property type="match status" value="1"/>
</dbReference>
<accession>X0ZB50</accession>
<evidence type="ECO:0000256" key="2">
    <source>
        <dbReference type="ARBA" id="ARBA00033753"/>
    </source>
</evidence>
<comment type="similarity">
    <text evidence="2">Belongs to the tRNA methyltransferase O family.</text>
</comment>
<dbReference type="AlphaFoldDB" id="X0ZB50"/>
<dbReference type="InterPro" id="IPR023370">
    <property type="entry name" value="TrmO-like_N"/>
</dbReference>